<accession>A0A9X0UGN6</accession>
<evidence type="ECO:0000313" key="2">
    <source>
        <dbReference type="EMBL" id="MBC4015445.1"/>
    </source>
</evidence>
<evidence type="ECO:0008006" key="4">
    <source>
        <dbReference type="Google" id="ProtNLM"/>
    </source>
</evidence>
<comment type="caution">
    <text evidence="2">The sequence shown here is derived from an EMBL/GenBank/DDBJ whole genome shotgun (WGS) entry which is preliminary data.</text>
</comment>
<dbReference type="RefSeq" id="WP_186770209.1">
    <property type="nucleotide sequence ID" value="NZ_JACOMF010000007.1"/>
</dbReference>
<evidence type="ECO:0000256" key="1">
    <source>
        <dbReference type="SAM" id="MobiDB-lite"/>
    </source>
</evidence>
<name>A0A9X0UGN6_9PROT</name>
<dbReference type="AlphaFoldDB" id="A0A9X0UGN6"/>
<organism evidence="2 3">
    <name type="scientific">Siccirubricoccus deserti</name>
    <dbReference type="NCBI Taxonomy" id="2013562"/>
    <lineage>
        <taxon>Bacteria</taxon>
        <taxon>Pseudomonadati</taxon>
        <taxon>Pseudomonadota</taxon>
        <taxon>Alphaproteobacteria</taxon>
        <taxon>Acetobacterales</taxon>
        <taxon>Roseomonadaceae</taxon>
        <taxon>Siccirubricoccus</taxon>
    </lineage>
</organism>
<dbReference type="Proteomes" id="UP000600101">
    <property type="component" value="Unassembled WGS sequence"/>
</dbReference>
<reference evidence="2" key="1">
    <citation type="submission" date="2020-08" db="EMBL/GenBank/DDBJ databases">
        <authorList>
            <person name="Hu Y."/>
            <person name="Nguyen S.V."/>
            <person name="Li F."/>
            <person name="Fanning S."/>
        </authorList>
    </citation>
    <scope>NUCLEOTIDE SEQUENCE</scope>
    <source>
        <strain evidence="2">SYSU D8009</strain>
    </source>
</reference>
<dbReference type="EMBL" id="JACOMF010000007">
    <property type="protein sequence ID" value="MBC4015445.1"/>
    <property type="molecule type" value="Genomic_DNA"/>
</dbReference>
<keyword evidence="3" id="KW-1185">Reference proteome</keyword>
<sequence>MLERAFTAGVPCAWVAGDSSHGADSRLRHVIGAWQRGYVLAATSGQRLSAGDGPKRPRTRLGGHAGTARGWRTRMLVRRRISKPADLTYCLTHAAETITLA</sequence>
<gene>
    <name evidence="2" type="ORF">H7965_08895</name>
</gene>
<evidence type="ECO:0000313" key="3">
    <source>
        <dbReference type="Proteomes" id="UP000600101"/>
    </source>
</evidence>
<protein>
    <recommendedName>
        <fullName evidence="4">Transposase</fullName>
    </recommendedName>
</protein>
<feature type="region of interest" description="Disordered" evidence="1">
    <location>
        <begin position="46"/>
        <end position="66"/>
    </location>
</feature>
<proteinExistence type="predicted"/>